<sequence>MNTSLARISAQMLALLFLLAAFPISVLAGSCASSPVVARGEEARYVWLAKTKARANWRAKVRAIPELGPNFANWARAQDTEERCLTGPAGTLCIFTGKPCAP</sequence>
<feature type="chain" id="PRO_5011625355" evidence="1">
    <location>
        <begin position="29"/>
        <end position="102"/>
    </location>
</feature>
<dbReference type="Proteomes" id="UP000199423">
    <property type="component" value="Unassembled WGS sequence"/>
</dbReference>
<reference evidence="3" key="1">
    <citation type="submission" date="2016-10" db="EMBL/GenBank/DDBJ databases">
        <authorList>
            <person name="Varghese N."/>
            <person name="Submissions S."/>
        </authorList>
    </citation>
    <scope>NUCLEOTIDE SEQUENCE [LARGE SCALE GENOMIC DNA]</scope>
    <source>
        <strain evidence="3">DSM 1565</strain>
    </source>
</reference>
<name>A0A1I7NQE7_9HYPH</name>
<keyword evidence="1" id="KW-0732">Signal</keyword>
<gene>
    <name evidence="2" type="ORF">SAMN04488557_2889</name>
</gene>
<evidence type="ECO:0000313" key="3">
    <source>
        <dbReference type="Proteomes" id="UP000199423"/>
    </source>
</evidence>
<dbReference type="AlphaFoldDB" id="A0A1I7NQE7"/>
<dbReference type="EMBL" id="FPCH01000003">
    <property type="protein sequence ID" value="SFV36904.1"/>
    <property type="molecule type" value="Genomic_DNA"/>
</dbReference>
<organism evidence="2 3">
    <name type="scientific">Hyphomicrobium facile</name>
    <dbReference type="NCBI Taxonomy" id="51670"/>
    <lineage>
        <taxon>Bacteria</taxon>
        <taxon>Pseudomonadati</taxon>
        <taxon>Pseudomonadota</taxon>
        <taxon>Alphaproteobacteria</taxon>
        <taxon>Hyphomicrobiales</taxon>
        <taxon>Hyphomicrobiaceae</taxon>
        <taxon>Hyphomicrobium</taxon>
    </lineage>
</organism>
<accession>A0A1I7NQE7</accession>
<evidence type="ECO:0000256" key="1">
    <source>
        <dbReference type="SAM" id="SignalP"/>
    </source>
</evidence>
<evidence type="ECO:0000313" key="2">
    <source>
        <dbReference type="EMBL" id="SFV36904.1"/>
    </source>
</evidence>
<dbReference type="RefSeq" id="WP_244531264.1">
    <property type="nucleotide sequence ID" value="NZ_FPCH01000003.1"/>
</dbReference>
<dbReference type="PROSITE" id="PS51257">
    <property type="entry name" value="PROKAR_LIPOPROTEIN"/>
    <property type="match status" value="1"/>
</dbReference>
<keyword evidence="3" id="KW-1185">Reference proteome</keyword>
<feature type="signal peptide" evidence="1">
    <location>
        <begin position="1"/>
        <end position="28"/>
    </location>
</feature>
<protein>
    <submittedName>
        <fullName evidence="2">Uncharacterized protein</fullName>
    </submittedName>
</protein>
<proteinExistence type="predicted"/>